<feature type="transmembrane region" description="Helical" evidence="1">
    <location>
        <begin position="20"/>
        <end position="36"/>
    </location>
</feature>
<dbReference type="GO" id="GO:0004016">
    <property type="term" value="F:adenylate cyclase activity"/>
    <property type="evidence" value="ECO:0007669"/>
    <property type="project" value="UniProtKB-ARBA"/>
</dbReference>
<feature type="transmembrane region" description="Helical" evidence="1">
    <location>
        <begin position="42"/>
        <end position="58"/>
    </location>
</feature>
<feature type="domain" description="Guanylate cyclase" evidence="2">
    <location>
        <begin position="229"/>
        <end position="363"/>
    </location>
</feature>
<name>A0A1S8CU86_9GAMM</name>
<dbReference type="Pfam" id="PF05230">
    <property type="entry name" value="MASE2"/>
    <property type="match status" value="1"/>
</dbReference>
<gene>
    <name evidence="3" type="ORF">BKE30_10525</name>
</gene>
<dbReference type="STRING" id="1907941.BKE30_10525"/>
<dbReference type="InterPro" id="IPR029787">
    <property type="entry name" value="Nucleotide_cyclase"/>
</dbReference>
<evidence type="ECO:0000313" key="3">
    <source>
        <dbReference type="EMBL" id="ONG38909.1"/>
    </source>
</evidence>
<dbReference type="GO" id="GO:0035556">
    <property type="term" value="P:intracellular signal transduction"/>
    <property type="evidence" value="ECO:0007669"/>
    <property type="project" value="InterPro"/>
</dbReference>
<dbReference type="InterPro" id="IPR001054">
    <property type="entry name" value="A/G_cyclase"/>
</dbReference>
<feature type="transmembrane region" description="Helical" evidence="1">
    <location>
        <begin position="79"/>
        <end position="112"/>
    </location>
</feature>
<evidence type="ECO:0000256" key="1">
    <source>
        <dbReference type="SAM" id="Phobius"/>
    </source>
</evidence>
<keyword evidence="1" id="KW-1133">Transmembrane helix</keyword>
<keyword evidence="1" id="KW-0472">Membrane</keyword>
<dbReference type="PROSITE" id="PS50125">
    <property type="entry name" value="GUANYLATE_CYCLASE_2"/>
    <property type="match status" value="1"/>
</dbReference>
<evidence type="ECO:0000313" key="4">
    <source>
        <dbReference type="Proteomes" id="UP000192132"/>
    </source>
</evidence>
<keyword evidence="4" id="KW-1185">Reference proteome</keyword>
<dbReference type="InterPro" id="IPR007894">
    <property type="entry name" value="MASE2"/>
</dbReference>
<organism evidence="3 4">
    <name type="scientific">Alkanindiges hydrocarboniclasticus</name>
    <dbReference type="NCBI Taxonomy" id="1907941"/>
    <lineage>
        <taxon>Bacteria</taxon>
        <taxon>Pseudomonadati</taxon>
        <taxon>Pseudomonadota</taxon>
        <taxon>Gammaproteobacteria</taxon>
        <taxon>Moraxellales</taxon>
        <taxon>Moraxellaceae</taxon>
        <taxon>Alkanindiges</taxon>
    </lineage>
</organism>
<dbReference type="PANTHER" id="PTHR43081:SF18">
    <property type="entry name" value="BLL7624 PROTEIN"/>
    <property type="match status" value="1"/>
</dbReference>
<dbReference type="SMART" id="SM00044">
    <property type="entry name" value="CYCc"/>
    <property type="match status" value="1"/>
</dbReference>
<dbReference type="Pfam" id="PF00211">
    <property type="entry name" value="Guanylate_cyc"/>
    <property type="match status" value="1"/>
</dbReference>
<dbReference type="Proteomes" id="UP000192132">
    <property type="component" value="Unassembled WGS sequence"/>
</dbReference>
<comment type="caution">
    <text evidence="3">The sequence shown here is derived from an EMBL/GenBank/DDBJ whole genome shotgun (WGS) entry which is preliminary data.</text>
</comment>
<protein>
    <recommendedName>
        <fullName evidence="2">Guanylate cyclase domain-containing protein</fullName>
    </recommendedName>
</protein>
<dbReference type="InterPro" id="IPR050697">
    <property type="entry name" value="Adenylyl/Guanylyl_Cyclase_3/4"/>
</dbReference>
<dbReference type="GO" id="GO:0006171">
    <property type="term" value="P:cAMP biosynthetic process"/>
    <property type="evidence" value="ECO:0007669"/>
    <property type="project" value="TreeGrafter"/>
</dbReference>
<proteinExistence type="predicted"/>
<accession>A0A1S8CU86</accession>
<dbReference type="AlphaFoldDB" id="A0A1S8CU86"/>
<sequence>MLSFDILNKDPMQFARYHRYVAYFLILIIFLAALYSNAVHPAHPFIIIAIIFLIPFIQNYSSNRLIRRFGYPLAKNIILLIDALFVAFWLISIEFAVIPSLLVIIGLIYGAIWVRVSWLGLLTIVLFSVSMLYLLCYLLGINNIDFKTSPMVVSVISIMCLTIYLSVGLIYFNHRLHHIETEKKQVDEQVTKYLTLANKLARYAPSQIWQSIIRGEHEAKIDNKRKKLTIFFSDIQGFTELSEKLLPDDLAFILNDYFEHMTDIARRHGGTVDKYMGDAILIFFGDPESKGYKEDAKACIYMAMAMLNEMKILRERWKRLGYNGLHIRIGINTGYCHVGNFGTSSRMSYTIVGRDANLAARLQTAAEIDQILISESTYQLVKDSFTCLEKGELQLKGLSEPVLTWQIVGRQDSEKAATNRWIDYELQGFHLQLDLNELKPYEGAKAIQILEQVTKRLKMEETRYQPHDKYKR</sequence>
<reference evidence="3 4" key="1">
    <citation type="submission" date="2016-10" db="EMBL/GenBank/DDBJ databases">
        <title>Draft Genome sequence of Alkanindiges sp. strain H1.</title>
        <authorList>
            <person name="Subhash Y."/>
            <person name="Lee S."/>
        </authorList>
    </citation>
    <scope>NUCLEOTIDE SEQUENCE [LARGE SCALE GENOMIC DNA]</scope>
    <source>
        <strain evidence="3 4">H1</strain>
    </source>
</reference>
<feature type="transmembrane region" description="Helical" evidence="1">
    <location>
        <begin position="151"/>
        <end position="172"/>
    </location>
</feature>
<dbReference type="EMBL" id="MLCN01000028">
    <property type="protein sequence ID" value="ONG38909.1"/>
    <property type="molecule type" value="Genomic_DNA"/>
</dbReference>
<dbReference type="CDD" id="cd07302">
    <property type="entry name" value="CHD"/>
    <property type="match status" value="1"/>
</dbReference>
<dbReference type="SUPFAM" id="SSF55073">
    <property type="entry name" value="Nucleotide cyclase"/>
    <property type="match status" value="1"/>
</dbReference>
<dbReference type="Gene3D" id="3.30.70.1230">
    <property type="entry name" value="Nucleotide cyclase"/>
    <property type="match status" value="1"/>
</dbReference>
<dbReference type="PANTHER" id="PTHR43081">
    <property type="entry name" value="ADENYLATE CYCLASE, TERMINAL-DIFFERENTIATION SPECIFIC-RELATED"/>
    <property type="match status" value="1"/>
</dbReference>
<keyword evidence="1" id="KW-0812">Transmembrane</keyword>
<evidence type="ECO:0000259" key="2">
    <source>
        <dbReference type="PROSITE" id="PS50125"/>
    </source>
</evidence>
<feature type="transmembrane region" description="Helical" evidence="1">
    <location>
        <begin position="118"/>
        <end position="139"/>
    </location>
</feature>